<evidence type="ECO:0000313" key="6">
    <source>
        <dbReference type="EMBL" id="MBK1669177.1"/>
    </source>
</evidence>
<feature type="domain" description="S1 motif" evidence="5">
    <location>
        <begin position="320"/>
        <end position="384"/>
    </location>
</feature>
<evidence type="ECO:0000256" key="4">
    <source>
        <dbReference type="SAM" id="MobiDB-lite"/>
    </source>
</evidence>
<evidence type="ECO:0000259" key="5">
    <source>
        <dbReference type="PROSITE" id="PS50126"/>
    </source>
</evidence>
<evidence type="ECO:0000256" key="1">
    <source>
        <dbReference type="ARBA" id="ARBA00006767"/>
    </source>
</evidence>
<dbReference type="PANTHER" id="PTHR10724">
    <property type="entry name" value="30S RIBOSOMAL PROTEIN S1"/>
    <property type="match status" value="1"/>
</dbReference>
<proteinExistence type="inferred from homology"/>
<dbReference type="RefSeq" id="WP_200341506.1">
    <property type="nucleotide sequence ID" value="NZ_NRRL01000041.1"/>
</dbReference>
<dbReference type="PROSITE" id="PS50126">
    <property type="entry name" value="S1"/>
    <property type="match status" value="4"/>
</dbReference>
<dbReference type="InterPro" id="IPR012340">
    <property type="entry name" value="NA-bd_OB-fold"/>
</dbReference>
<sequence>MMHYRDERKARVFDLTKEDGPEGHQHGDAAPRSSLARGFSRLEHAYETGETVRGLIAREARSRNGFMVTFRGGIRAFLPLRLIDHHRVKDIEAYHDLLGEERDFYVIEFAEDSAHHKNIVVSLIDESEDEPEEEASDYLNQIDVGSVVVGTVHTIKTYGAFLELAPGLDALLHLSEIDWEYVDHPGEFLAPGDQVKVKVASIDRQKSKIAVSRRALIEDPWAGVEKRYRVGDVVDGHVAWIKSYGLLIEVEPGIVGLAHTSELGWGAVDETVLEDGTYEKGEDVRAKVIHVDAEKRRLLLSPRQASENPYQSYLVANPVGAEVTGQVFEVRSDRIGVRLAPEVVGWIPREKGRSKKASPRFGDDIRVRIAGADAKKGTVELESAESAENAPQAEAEPQKPRNGRGKLTLNFGDERSGSATEKPPKASAKPRPSDLGAKLGDTERRAVRRAASTLRASGSVA</sequence>
<dbReference type="SUPFAM" id="SSF50249">
    <property type="entry name" value="Nucleic acid-binding proteins"/>
    <property type="match status" value="4"/>
</dbReference>
<dbReference type="EMBL" id="NRRL01000041">
    <property type="protein sequence ID" value="MBK1669177.1"/>
    <property type="molecule type" value="Genomic_DNA"/>
</dbReference>
<dbReference type="PANTHER" id="PTHR10724:SF7">
    <property type="entry name" value="SMALL RIBOSOMAL SUBUNIT PROTEIN BS1C"/>
    <property type="match status" value="1"/>
</dbReference>
<feature type="domain" description="S1 motif" evidence="5">
    <location>
        <begin position="145"/>
        <end position="214"/>
    </location>
</feature>
<feature type="domain" description="S1 motif" evidence="5">
    <location>
        <begin position="231"/>
        <end position="303"/>
    </location>
</feature>
<feature type="compositionally biased region" description="Basic and acidic residues" evidence="4">
    <location>
        <begin position="15"/>
        <end position="29"/>
    </location>
</feature>
<comment type="similarity">
    <text evidence="1">Belongs to the bacterial ribosomal protein bS1 family.</text>
</comment>
<dbReference type="SMART" id="SM00316">
    <property type="entry name" value="S1"/>
    <property type="match status" value="4"/>
</dbReference>
<reference evidence="6 7" key="1">
    <citation type="journal article" date="2020" name="Microorganisms">
        <title>Osmotic Adaptation and Compatible Solute Biosynthesis of Phototrophic Bacteria as Revealed from Genome Analyses.</title>
        <authorList>
            <person name="Imhoff J.F."/>
            <person name="Rahn T."/>
            <person name="Kunzel S."/>
            <person name="Keller A."/>
            <person name="Neulinger S.C."/>
        </authorList>
    </citation>
    <scope>NUCLEOTIDE SEQUENCE [LARGE SCALE GENOMIC DNA]</scope>
    <source>
        <strain evidence="6 7">DSM 9895</strain>
    </source>
</reference>
<feature type="domain" description="S1 motif" evidence="5">
    <location>
        <begin position="49"/>
        <end position="124"/>
    </location>
</feature>
<comment type="caution">
    <text evidence="6">The sequence shown here is derived from an EMBL/GenBank/DDBJ whole genome shotgun (WGS) entry which is preliminary data.</text>
</comment>
<dbReference type="Proteomes" id="UP001296873">
    <property type="component" value="Unassembled WGS sequence"/>
</dbReference>
<organism evidence="6 7">
    <name type="scientific">Rhodovibrio sodomensis</name>
    <dbReference type="NCBI Taxonomy" id="1088"/>
    <lineage>
        <taxon>Bacteria</taxon>
        <taxon>Pseudomonadati</taxon>
        <taxon>Pseudomonadota</taxon>
        <taxon>Alphaproteobacteria</taxon>
        <taxon>Rhodospirillales</taxon>
        <taxon>Rhodovibrionaceae</taxon>
        <taxon>Rhodovibrio</taxon>
    </lineage>
</organism>
<dbReference type="Pfam" id="PF00575">
    <property type="entry name" value="S1"/>
    <property type="match status" value="2"/>
</dbReference>
<keyword evidence="7" id="KW-1185">Reference proteome</keyword>
<evidence type="ECO:0000256" key="2">
    <source>
        <dbReference type="ARBA" id="ARBA00022980"/>
    </source>
</evidence>
<feature type="compositionally biased region" description="Low complexity" evidence="4">
    <location>
        <begin position="384"/>
        <end position="395"/>
    </location>
</feature>
<feature type="region of interest" description="Disordered" evidence="4">
    <location>
        <begin position="15"/>
        <end position="34"/>
    </location>
</feature>
<evidence type="ECO:0000256" key="3">
    <source>
        <dbReference type="ARBA" id="ARBA00023274"/>
    </source>
</evidence>
<keyword evidence="2" id="KW-0689">Ribosomal protein</keyword>
<dbReference type="InterPro" id="IPR050437">
    <property type="entry name" value="Ribos_protein_bS1-like"/>
</dbReference>
<keyword evidence="3" id="KW-0687">Ribonucleoprotein</keyword>
<evidence type="ECO:0000313" key="7">
    <source>
        <dbReference type="Proteomes" id="UP001296873"/>
    </source>
</evidence>
<accession>A0ABS1DFC5</accession>
<dbReference type="InterPro" id="IPR003029">
    <property type="entry name" value="S1_domain"/>
</dbReference>
<name>A0ABS1DFC5_9PROT</name>
<protein>
    <recommendedName>
        <fullName evidence="5">S1 motif domain-containing protein</fullName>
    </recommendedName>
</protein>
<gene>
    <name evidence="6" type="ORF">CKO28_14160</name>
</gene>
<dbReference type="Gene3D" id="2.40.50.140">
    <property type="entry name" value="Nucleic acid-binding proteins"/>
    <property type="match status" value="2"/>
</dbReference>
<feature type="region of interest" description="Disordered" evidence="4">
    <location>
        <begin position="378"/>
        <end position="461"/>
    </location>
</feature>